<keyword evidence="1" id="KW-0472">Membrane</keyword>
<keyword evidence="1" id="KW-0812">Transmembrane</keyword>
<dbReference type="Pfam" id="PF18920">
    <property type="entry name" value="DUF5671"/>
    <property type="match status" value="1"/>
</dbReference>
<evidence type="ECO:0000256" key="1">
    <source>
        <dbReference type="SAM" id="Phobius"/>
    </source>
</evidence>
<feature type="domain" description="DUF5671" evidence="2">
    <location>
        <begin position="10"/>
        <end position="134"/>
    </location>
</feature>
<feature type="transmembrane region" description="Helical" evidence="1">
    <location>
        <begin position="9"/>
        <end position="34"/>
    </location>
</feature>
<evidence type="ECO:0000313" key="4">
    <source>
        <dbReference type="Proteomes" id="UP000230837"/>
    </source>
</evidence>
<feature type="transmembrane region" description="Helical" evidence="1">
    <location>
        <begin position="160"/>
        <end position="179"/>
    </location>
</feature>
<sequence>MEHNTAKHFVLQLGSLISLYLSLSFLIVLLFGVVDLLLPNPSEGYWAVESATGNVRLGIAMVVVFFPTYLILTRLVNSIRRENKNATYLTLTRWLIYVSLLIGGGVLLGDLATVIVSFLNGDITLRFIYKALTVLLTTGIAFQYYILDVQGFWLKNEKKSVIYGVGAITMVLLAVSFGFNNIATPATVQAQKLDEKQIQDLQQIQWKIESELDLNNKLPATLVDLYAEFPVPTAPEGREPYTYEVTESGFKLCATFSAPSIVADNIYPEPVDLTRPIKGLSNWQYKDGRYCFERAIKK</sequence>
<gene>
    <name evidence="3" type="ORF">COZ82_01200</name>
</gene>
<comment type="caution">
    <text evidence="3">The sequence shown here is derived from an EMBL/GenBank/DDBJ whole genome shotgun (WGS) entry which is preliminary data.</text>
</comment>
<accession>A0A2M7IP98</accession>
<reference evidence="4" key="1">
    <citation type="submission" date="2017-09" db="EMBL/GenBank/DDBJ databases">
        <title>Depth-based differentiation of microbial function through sediment-hosted aquifers and enrichment of novel symbionts in the deep terrestrial subsurface.</title>
        <authorList>
            <person name="Probst A.J."/>
            <person name="Ladd B."/>
            <person name="Jarett J.K."/>
            <person name="Geller-Mcgrath D.E."/>
            <person name="Sieber C.M.K."/>
            <person name="Emerson J.B."/>
            <person name="Anantharaman K."/>
            <person name="Thomas B.C."/>
            <person name="Malmstrom R."/>
            <person name="Stieglmeier M."/>
            <person name="Klingl A."/>
            <person name="Woyke T."/>
            <person name="Ryan C.M."/>
            <person name="Banfield J.F."/>
        </authorList>
    </citation>
    <scope>NUCLEOTIDE SEQUENCE [LARGE SCALE GENOMIC DNA]</scope>
</reference>
<proteinExistence type="predicted"/>
<dbReference type="AlphaFoldDB" id="A0A2M7IP98"/>
<feature type="transmembrane region" description="Helical" evidence="1">
    <location>
        <begin position="127"/>
        <end position="148"/>
    </location>
</feature>
<protein>
    <recommendedName>
        <fullName evidence="2">DUF5671 domain-containing protein</fullName>
    </recommendedName>
</protein>
<keyword evidence="1" id="KW-1133">Transmembrane helix</keyword>
<evidence type="ECO:0000259" key="2">
    <source>
        <dbReference type="Pfam" id="PF18920"/>
    </source>
</evidence>
<feature type="transmembrane region" description="Helical" evidence="1">
    <location>
        <begin position="94"/>
        <end position="121"/>
    </location>
</feature>
<dbReference type="EMBL" id="PFHR01000072">
    <property type="protein sequence ID" value="PIW97141.1"/>
    <property type="molecule type" value="Genomic_DNA"/>
</dbReference>
<feature type="transmembrane region" description="Helical" evidence="1">
    <location>
        <begin position="54"/>
        <end position="73"/>
    </location>
</feature>
<dbReference type="InterPro" id="IPR043728">
    <property type="entry name" value="DUF5671"/>
</dbReference>
<name>A0A2M7IP98_9BACT</name>
<evidence type="ECO:0000313" key="3">
    <source>
        <dbReference type="EMBL" id="PIW97141.1"/>
    </source>
</evidence>
<organism evidence="3 4">
    <name type="scientific">Candidatus Kaiserbacteria bacterium CG_4_8_14_3_um_filter_38_9</name>
    <dbReference type="NCBI Taxonomy" id="1974599"/>
    <lineage>
        <taxon>Bacteria</taxon>
        <taxon>Candidatus Kaiseribacteriota</taxon>
    </lineage>
</organism>
<dbReference type="Proteomes" id="UP000230837">
    <property type="component" value="Unassembled WGS sequence"/>
</dbReference>